<name>A0A6P8HDP0_ACTTE</name>
<feature type="compositionally biased region" description="Basic and acidic residues" evidence="3">
    <location>
        <begin position="298"/>
        <end position="311"/>
    </location>
</feature>
<feature type="compositionally biased region" description="Polar residues" evidence="3">
    <location>
        <begin position="705"/>
        <end position="747"/>
    </location>
</feature>
<feature type="compositionally biased region" description="Low complexity" evidence="3">
    <location>
        <begin position="517"/>
        <end position="527"/>
    </location>
</feature>
<evidence type="ECO:0000313" key="5">
    <source>
        <dbReference type="Proteomes" id="UP000515163"/>
    </source>
</evidence>
<dbReference type="InterPro" id="IPR013894">
    <property type="entry name" value="RMI1_OB"/>
</dbReference>
<feature type="compositionally biased region" description="Polar residues" evidence="3">
    <location>
        <begin position="346"/>
        <end position="376"/>
    </location>
</feature>
<feature type="region of interest" description="Disordered" evidence="3">
    <location>
        <begin position="169"/>
        <end position="747"/>
    </location>
</feature>
<protein>
    <submittedName>
        <fullName evidence="6">Tudor domain-containing protein 3-like</fullName>
    </submittedName>
</protein>
<feature type="compositionally biased region" description="Polar residues" evidence="3">
    <location>
        <begin position="188"/>
        <end position="204"/>
    </location>
</feature>
<dbReference type="Gene3D" id="2.40.50.770">
    <property type="entry name" value="RecQ-mediated genome instability protein Rmi1, C-terminal domain"/>
    <property type="match status" value="1"/>
</dbReference>
<evidence type="ECO:0000256" key="2">
    <source>
        <dbReference type="ARBA" id="ARBA00023242"/>
    </source>
</evidence>
<feature type="compositionally biased region" description="Polar residues" evidence="3">
    <location>
        <begin position="1035"/>
        <end position="1055"/>
    </location>
</feature>
<keyword evidence="5" id="KW-1185">Reference proteome</keyword>
<feature type="compositionally biased region" description="Basic and acidic residues" evidence="3">
    <location>
        <begin position="275"/>
        <end position="289"/>
    </location>
</feature>
<feature type="domain" description="RecQ mediated genome instability protein 1 OB-fold" evidence="4">
    <location>
        <begin position="80"/>
        <end position="161"/>
    </location>
</feature>
<feature type="compositionally biased region" description="Basic and acidic residues" evidence="3">
    <location>
        <begin position="378"/>
        <end position="396"/>
    </location>
</feature>
<dbReference type="RefSeq" id="XP_031554539.1">
    <property type="nucleotide sequence ID" value="XM_031698679.1"/>
</dbReference>
<sequence length="1055" mass="117783">MEGNLKENGWFLSSEGIAECKKACTKENPTTSECLKAATNLDLKLYGTKFLPEDLHKGKIEFIKGPGVLQIQKLRNVSAPKSNEESTHAPRLLKFYLTDGSMNCQGIEFSTISDISLSTPPGTKICLIGNVPVENGVLLLDNNNIKVLGGEVESLVSKWKLNKSLAKHSRTTANGEDGPPPFVPFNQAKPQESKGNSKGTSVSNGHGMENELNIKQPDRNKPETQHDMYNNNKRGKDRNQEKDGDRHTDTGSRRDDRGDQRGRRGDSWGGGPRGESFRGDRRYNQDKSYGKFSSDSRSSQKDNRGNREYKGGNRNYENSQSGDSRIGDRNNPRRTDHNRTDKAEKPSQSGRTVDNTAHQKTSNMASGNARENGTGESQSRDSKDRQSSDGGSRHSFEGQGNRLGHEGLGRGGQGGRGSSRGGRGGRKDGFGRGRSNSMEQDDSDDYRSRQPSDAGTLWDFVKLTIKTPPKSSTPPPAPKESNNSDTKPDEPKQPSASDSTQEAQLAQENTPNENAESQQTTKSQQQQNDRSENTKQVKPEPPTSQSGKEQKQLTKSNDRSKDGEKHGRNTEQLSTQFRDNRQRQYQQRQQQSSGQGRGRGPRGRHEDGRSYNQSLPPRLQKKQQQQYHQQYHHDRDRKSSIERDSHREKTSSPGSGSSGDGRSSQSPSVESGHSSQSKSSDDIHQRQQQQPRRQKGSQKQQQQSEDYNTSAEQKQSTGPKQGQYDSQMTPSGYISSQPSVQHTHYHVDQQQMYEQQDFNYQQTPPPPPPPPQQYPVYQMPTQMGPPQAVMVTQPITPPSQPHLQTPIPSNQMRWKKGEQCLALRRDRQYYSAKIEHIHPDGQQCMVSFQDFHGGCEMIPTTSLRPFPIITWTDSNAQSLPVATTMTAVPVYAQPAQVAMVPRPQVMVQMQAQPPFPMGPKGHIPNQGPMTPQGLPQPPPGMQWQPAQMNYQDLRQPYPQIIHYDPMGQANNPAARPTYYPVPPGGAMQFVRGVKELHGQELYPHTGNMVEVTADGNKAQPITTVYYNVKSKKTNTRPTQSYYMPPRQQTYGDPSN</sequence>
<evidence type="ECO:0000259" key="4">
    <source>
        <dbReference type="Pfam" id="PF08585"/>
    </source>
</evidence>
<dbReference type="OrthoDB" id="434939at2759"/>
<feature type="compositionally biased region" description="Basic and acidic residues" evidence="3">
    <location>
        <begin position="529"/>
        <end position="538"/>
    </location>
</feature>
<accession>A0A6P8HDP0</accession>
<dbReference type="Proteomes" id="UP000515163">
    <property type="component" value="Unplaced"/>
</dbReference>
<keyword evidence="2" id="KW-0539">Nucleus</keyword>
<dbReference type="GO" id="GO:0005634">
    <property type="term" value="C:nucleus"/>
    <property type="evidence" value="ECO:0007669"/>
    <property type="project" value="UniProtKB-SubCell"/>
</dbReference>
<dbReference type="InterPro" id="IPR042470">
    <property type="entry name" value="RMI1_N_C_sf"/>
</dbReference>
<feature type="compositionally biased region" description="Basic and acidic residues" evidence="3">
    <location>
        <begin position="325"/>
        <end position="345"/>
    </location>
</feature>
<gene>
    <name evidence="6" type="primary">LOC116291509</name>
</gene>
<dbReference type="Gene3D" id="2.30.30.140">
    <property type="match status" value="1"/>
</dbReference>
<dbReference type="Pfam" id="PF08585">
    <property type="entry name" value="RMI1_N_C"/>
    <property type="match status" value="1"/>
</dbReference>
<evidence type="ECO:0000256" key="1">
    <source>
        <dbReference type="ARBA" id="ARBA00004123"/>
    </source>
</evidence>
<proteinExistence type="predicted"/>
<feature type="compositionally biased region" description="Low complexity" evidence="3">
    <location>
        <begin position="686"/>
        <end position="704"/>
    </location>
</feature>
<feature type="compositionally biased region" description="Low complexity" evidence="3">
    <location>
        <begin position="583"/>
        <end position="594"/>
    </location>
</feature>
<feature type="compositionally biased region" description="Low complexity" evidence="3">
    <location>
        <begin position="651"/>
        <end position="678"/>
    </location>
</feature>
<feature type="compositionally biased region" description="Polar residues" evidence="3">
    <location>
        <begin position="494"/>
        <end position="516"/>
    </location>
</feature>
<feature type="compositionally biased region" description="Basic and acidic residues" evidence="3">
    <location>
        <begin position="631"/>
        <end position="650"/>
    </location>
</feature>
<feature type="region of interest" description="Disordered" evidence="3">
    <location>
        <begin position="1033"/>
        <end position="1055"/>
    </location>
</feature>
<feature type="compositionally biased region" description="Gly residues" evidence="3">
    <location>
        <begin position="409"/>
        <end position="422"/>
    </location>
</feature>
<feature type="compositionally biased region" description="Basic and acidic residues" evidence="3">
    <location>
        <begin position="237"/>
        <end position="266"/>
    </location>
</feature>
<dbReference type="SUPFAM" id="SSF63748">
    <property type="entry name" value="Tudor/PWWP/MBT"/>
    <property type="match status" value="1"/>
</dbReference>
<dbReference type="GeneID" id="116291509"/>
<dbReference type="PANTHER" id="PTHR13681:SF24">
    <property type="entry name" value="TUDOR DOMAIN-CONTAINING PROTEIN 3"/>
    <property type="match status" value="1"/>
</dbReference>
<comment type="subcellular location">
    <subcellularLocation>
        <location evidence="1">Nucleus</location>
    </subcellularLocation>
</comment>
<dbReference type="KEGG" id="aten:116291509"/>
<feature type="compositionally biased region" description="Basic and acidic residues" evidence="3">
    <location>
        <begin position="216"/>
        <end position="226"/>
    </location>
</feature>
<reference evidence="6" key="1">
    <citation type="submission" date="2025-08" db="UniProtKB">
        <authorList>
            <consortium name="RefSeq"/>
        </authorList>
    </citation>
    <scope>IDENTIFICATION</scope>
    <source>
        <tissue evidence="6">Tentacle</tissue>
    </source>
</reference>
<evidence type="ECO:0000313" key="6">
    <source>
        <dbReference type="RefSeq" id="XP_031554539.1"/>
    </source>
</evidence>
<dbReference type="SMART" id="SM01161">
    <property type="entry name" value="DUF1767"/>
    <property type="match status" value="1"/>
</dbReference>
<organism evidence="5 6">
    <name type="scientific">Actinia tenebrosa</name>
    <name type="common">Australian red waratah sea anemone</name>
    <dbReference type="NCBI Taxonomy" id="6105"/>
    <lineage>
        <taxon>Eukaryota</taxon>
        <taxon>Metazoa</taxon>
        <taxon>Cnidaria</taxon>
        <taxon>Anthozoa</taxon>
        <taxon>Hexacorallia</taxon>
        <taxon>Actiniaria</taxon>
        <taxon>Actiniidae</taxon>
        <taxon>Actinia</taxon>
    </lineage>
</organism>
<dbReference type="AlphaFoldDB" id="A0A6P8HDP0"/>
<dbReference type="PANTHER" id="PTHR13681">
    <property type="entry name" value="SURVIVAL OF MOTOR NEURON-RELATED-SPLICING FACTOR 30-RELATED"/>
    <property type="match status" value="1"/>
</dbReference>
<dbReference type="InParanoid" id="A0A6P8HDP0"/>
<feature type="compositionally biased region" description="Basic and acidic residues" evidence="3">
    <location>
        <begin position="548"/>
        <end position="569"/>
    </location>
</feature>
<evidence type="ECO:0000256" key="3">
    <source>
        <dbReference type="SAM" id="MobiDB-lite"/>
    </source>
</evidence>